<evidence type="ECO:0000256" key="2">
    <source>
        <dbReference type="ARBA" id="ARBA00022737"/>
    </source>
</evidence>
<evidence type="ECO:0000256" key="1">
    <source>
        <dbReference type="ARBA" id="ARBA00022614"/>
    </source>
</evidence>
<evidence type="ECO:0000259" key="9">
    <source>
        <dbReference type="Pfam" id="PF23559"/>
    </source>
</evidence>
<dbReference type="PANTHER" id="PTHR36766">
    <property type="entry name" value="PLANT BROAD-SPECTRUM MILDEW RESISTANCE PROTEIN RPW8"/>
    <property type="match status" value="1"/>
</dbReference>
<dbReference type="InterPro" id="IPR032675">
    <property type="entry name" value="LRR_dom_sf"/>
</dbReference>
<dbReference type="InterPro" id="IPR002182">
    <property type="entry name" value="NB-ARC"/>
</dbReference>
<dbReference type="PANTHER" id="PTHR36766:SF40">
    <property type="entry name" value="DISEASE RESISTANCE PROTEIN RGA3"/>
    <property type="match status" value="1"/>
</dbReference>
<dbReference type="Pfam" id="PF00931">
    <property type="entry name" value="NB-ARC"/>
    <property type="match status" value="1"/>
</dbReference>
<protein>
    <submittedName>
        <fullName evidence="11">Leucine-rich repeat containing protein</fullName>
    </submittedName>
</protein>
<dbReference type="Proteomes" id="UP001237642">
    <property type="component" value="Unassembled WGS sequence"/>
</dbReference>
<dbReference type="GO" id="GO:0006952">
    <property type="term" value="P:defense response"/>
    <property type="evidence" value="ECO:0007669"/>
    <property type="project" value="UniProtKB-KW"/>
</dbReference>
<evidence type="ECO:0000313" key="12">
    <source>
        <dbReference type="Proteomes" id="UP001237642"/>
    </source>
</evidence>
<organism evidence="11 12">
    <name type="scientific">Heracleum sosnowskyi</name>
    <dbReference type="NCBI Taxonomy" id="360622"/>
    <lineage>
        <taxon>Eukaryota</taxon>
        <taxon>Viridiplantae</taxon>
        <taxon>Streptophyta</taxon>
        <taxon>Embryophyta</taxon>
        <taxon>Tracheophyta</taxon>
        <taxon>Spermatophyta</taxon>
        <taxon>Magnoliopsida</taxon>
        <taxon>eudicotyledons</taxon>
        <taxon>Gunneridae</taxon>
        <taxon>Pentapetalae</taxon>
        <taxon>asterids</taxon>
        <taxon>campanulids</taxon>
        <taxon>Apiales</taxon>
        <taxon>Apiaceae</taxon>
        <taxon>Apioideae</taxon>
        <taxon>apioid superclade</taxon>
        <taxon>Tordylieae</taxon>
        <taxon>Tordyliinae</taxon>
        <taxon>Heracleum</taxon>
    </lineage>
</organism>
<evidence type="ECO:0000259" key="8">
    <source>
        <dbReference type="Pfam" id="PF18052"/>
    </source>
</evidence>
<dbReference type="SUPFAM" id="SSF52058">
    <property type="entry name" value="L domain-like"/>
    <property type="match status" value="2"/>
</dbReference>
<feature type="domain" description="R13L1/DRL21-like LRR repeat region" evidence="10">
    <location>
        <begin position="682"/>
        <end position="803"/>
    </location>
</feature>
<dbReference type="Gene3D" id="1.10.8.430">
    <property type="entry name" value="Helical domain of apoptotic protease-activating factors"/>
    <property type="match status" value="1"/>
</dbReference>
<keyword evidence="2" id="KW-0677">Repeat</keyword>
<dbReference type="Pfam" id="PF18052">
    <property type="entry name" value="Rx_N"/>
    <property type="match status" value="1"/>
</dbReference>
<keyword evidence="4" id="KW-0611">Plant defense</keyword>
<feature type="domain" description="Disease resistance N-terminal" evidence="8">
    <location>
        <begin position="12"/>
        <end position="98"/>
    </location>
</feature>
<reference evidence="11" key="1">
    <citation type="submission" date="2023-02" db="EMBL/GenBank/DDBJ databases">
        <title>Genome of toxic invasive species Heracleum sosnowskyi carries increased number of genes despite the absence of recent whole-genome duplications.</title>
        <authorList>
            <person name="Schelkunov M."/>
            <person name="Shtratnikova V."/>
            <person name="Makarenko M."/>
            <person name="Klepikova A."/>
            <person name="Omelchenko D."/>
            <person name="Novikova G."/>
            <person name="Obukhova E."/>
            <person name="Bogdanov V."/>
            <person name="Penin A."/>
            <person name="Logacheva M."/>
        </authorList>
    </citation>
    <scope>NUCLEOTIDE SEQUENCE</scope>
    <source>
        <strain evidence="11">Hsosn_3</strain>
        <tissue evidence="11">Leaf</tissue>
    </source>
</reference>
<keyword evidence="1" id="KW-0433">Leucine-rich repeat</keyword>
<dbReference type="CDD" id="cd14798">
    <property type="entry name" value="RX-CC_like"/>
    <property type="match status" value="1"/>
</dbReference>
<dbReference type="Pfam" id="PF23559">
    <property type="entry name" value="WHD_DRP"/>
    <property type="match status" value="1"/>
</dbReference>
<dbReference type="InterPro" id="IPR027417">
    <property type="entry name" value="P-loop_NTPase"/>
</dbReference>
<evidence type="ECO:0000256" key="3">
    <source>
        <dbReference type="ARBA" id="ARBA00022741"/>
    </source>
</evidence>
<accession>A0AAD8N2S2</accession>
<evidence type="ECO:0000256" key="5">
    <source>
        <dbReference type="ARBA" id="ARBA00022840"/>
    </source>
</evidence>
<feature type="domain" description="NB-ARC" evidence="7">
    <location>
        <begin position="164"/>
        <end position="338"/>
    </location>
</feature>
<keyword evidence="6" id="KW-0175">Coiled coil</keyword>
<dbReference type="Gene3D" id="3.80.10.10">
    <property type="entry name" value="Ribonuclease Inhibitor"/>
    <property type="match status" value="2"/>
</dbReference>
<evidence type="ECO:0000256" key="6">
    <source>
        <dbReference type="SAM" id="Coils"/>
    </source>
</evidence>
<dbReference type="SUPFAM" id="SSF52540">
    <property type="entry name" value="P-loop containing nucleoside triphosphate hydrolases"/>
    <property type="match status" value="1"/>
</dbReference>
<keyword evidence="3" id="KW-0547">Nucleotide-binding</keyword>
<evidence type="ECO:0000313" key="11">
    <source>
        <dbReference type="EMBL" id="KAK1393707.1"/>
    </source>
</evidence>
<keyword evidence="5" id="KW-0067">ATP-binding</keyword>
<dbReference type="PRINTS" id="PR00364">
    <property type="entry name" value="DISEASERSIST"/>
</dbReference>
<dbReference type="Pfam" id="PF25019">
    <property type="entry name" value="LRR_R13L1-DRL21"/>
    <property type="match status" value="1"/>
</dbReference>
<dbReference type="EMBL" id="JAUIZM010000003">
    <property type="protein sequence ID" value="KAK1393707.1"/>
    <property type="molecule type" value="Genomic_DNA"/>
</dbReference>
<dbReference type="InterPro" id="IPR042197">
    <property type="entry name" value="Apaf_helical"/>
</dbReference>
<dbReference type="GO" id="GO:0051707">
    <property type="term" value="P:response to other organism"/>
    <property type="evidence" value="ECO:0007669"/>
    <property type="project" value="UniProtKB-ARBA"/>
</dbReference>
<name>A0AAD8N2S2_9APIA</name>
<dbReference type="InterPro" id="IPR038005">
    <property type="entry name" value="RX-like_CC"/>
</dbReference>
<sequence>MAEILSIVATPIVEKVIDVATSFIKSKIDLLQHLKGDVVKLESKLTMIRNVLKDAEDKQTGSHLLRDWLRKLEEAAYDAEDLLEMFETEAMLLQKKKQARTLPLSFTETRWKSGAARKIKNLLSRLEDIARETNGFGLEKIHADVPFFDRRTTYFVNETDVVGREQDMTKIIQMLISEELGSGVISVIPIIGMGGMGKTTLAQLIYNNETIENHFKVVMWAWVANKFDIKRILKEMIETHSKMKVAELDLLSLHLIESRLLDIISENRILVVLDDVWSVNYDEWEKLERLLKRAGKGSRVLITSRDSGVFSLNNPQTLYHLGRLPEDQCRSLFEKIAFIEGNSSGNLESIGQEIVQKCEGLPLAVKAVAGLLRGNTDIYKWKKIRDNPIWMAEQPKTRAQRATILPALKLSYDDLPSHIKKCFAHSYLFPKAYIFSKAELIKLWKGASLIPSTVTGSSIDETGSDCFDILLRMSFFELHKDHGKQYKMHDLIHDLAQSVSSPHFHQIQDTKSDNINEECRHVSLLCENAEQPLKNIIDKSVKLRTLLAPTDNLKNFGLSLDKLFRTVKYLRVLDLSKSTMLELPKSVGELKLLRYLNVSETEIRGLPDTICSLYHLETLKLLRCLWLVELPKKLGNMAKLQHIELDAMFWHKCYTLPPSIGNLTSLQNLHVFPINPDIGCDISELQNMNHLTGRLHISNLEKAKNTRGAQLMNKEKIEELVLEWSNQTGQQDEEAHGTTLQYLETHSNLEKLRLYNYMGARFPSWIEGGKLTNLVTLSLIHCTNCKVISLAHLPHLGEVKMKGLLKLEEWTGVQFNSLGRLQLSNCPKLRELPPNFNNLRVLKIKKCASVRVLPRTPLLKFLILIDNSELEDWNGEPLTVHTVDNQGQHTLSEFPSILEVLELKIENCPKMPLLPLLFAPQKLEIISCPLLTTLPIPNLSRRLQHLALVKCADGLINAIPETKSLYSLVISNISSLSSLPQLPNLPGLKSLHIHHFEDLVSLSQTSLLGLTALTYLSIRGCSKLMTLVDTELPKSLEVLSIDSCDALKSLGSDDLLKNLTSLKDLDIEDCQELLSLPQGGLPISLQHLRIEGCPLLLDECRENSGKYWPLIMHIPDLEIQF</sequence>
<evidence type="ECO:0000256" key="4">
    <source>
        <dbReference type="ARBA" id="ARBA00022821"/>
    </source>
</evidence>
<dbReference type="InterPro" id="IPR058922">
    <property type="entry name" value="WHD_DRP"/>
</dbReference>
<dbReference type="AlphaFoldDB" id="A0AAD8N2S2"/>
<reference evidence="11" key="2">
    <citation type="submission" date="2023-05" db="EMBL/GenBank/DDBJ databases">
        <authorList>
            <person name="Schelkunov M.I."/>
        </authorList>
    </citation>
    <scope>NUCLEOTIDE SEQUENCE</scope>
    <source>
        <strain evidence="11">Hsosn_3</strain>
        <tissue evidence="11">Leaf</tissue>
    </source>
</reference>
<comment type="caution">
    <text evidence="11">The sequence shown here is derived from an EMBL/GenBank/DDBJ whole genome shotgun (WGS) entry which is preliminary data.</text>
</comment>
<dbReference type="GO" id="GO:0043531">
    <property type="term" value="F:ADP binding"/>
    <property type="evidence" value="ECO:0007669"/>
    <property type="project" value="InterPro"/>
</dbReference>
<evidence type="ECO:0000259" key="10">
    <source>
        <dbReference type="Pfam" id="PF25019"/>
    </source>
</evidence>
<dbReference type="InterPro" id="IPR056789">
    <property type="entry name" value="LRR_R13L1-DRL21"/>
</dbReference>
<proteinExistence type="predicted"/>
<dbReference type="InterPro" id="IPR041118">
    <property type="entry name" value="Rx_N"/>
</dbReference>
<dbReference type="Gene3D" id="3.40.50.300">
    <property type="entry name" value="P-loop containing nucleotide triphosphate hydrolases"/>
    <property type="match status" value="1"/>
</dbReference>
<evidence type="ECO:0000259" key="7">
    <source>
        <dbReference type="Pfam" id="PF00931"/>
    </source>
</evidence>
<feature type="coiled-coil region" evidence="6">
    <location>
        <begin position="38"/>
        <end position="132"/>
    </location>
</feature>
<dbReference type="GO" id="GO:0005524">
    <property type="term" value="F:ATP binding"/>
    <property type="evidence" value="ECO:0007669"/>
    <property type="project" value="UniProtKB-KW"/>
</dbReference>
<keyword evidence="12" id="KW-1185">Reference proteome</keyword>
<dbReference type="Gene3D" id="1.20.5.4130">
    <property type="match status" value="1"/>
</dbReference>
<dbReference type="FunFam" id="3.40.50.300:FF:001091">
    <property type="entry name" value="Probable disease resistance protein At1g61300"/>
    <property type="match status" value="1"/>
</dbReference>
<gene>
    <name evidence="11" type="ORF">POM88_012763</name>
</gene>
<feature type="domain" description="Disease resistance protein winged helix" evidence="9">
    <location>
        <begin position="428"/>
        <end position="496"/>
    </location>
</feature>